<evidence type="ECO:0000313" key="2">
    <source>
        <dbReference type="EMBL" id="SVC84572.1"/>
    </source>
</evidence>
<dbReference type="InterPro" id="IPR052748">
    <property type="entry name" value="ISR_Activator"/>
</dbReference>
<dbReference type="EMBL" id="UINC01114335">
    <property type="protein sequence ID" value="SVC84572.1"/>
    <property type="molecule type" value="Genomic_DNA"/>
</dbReference>
<dbReference type="Gene3D" id="1.25.40.10">
    <property type="entry name" value="Tetratricopeptide repeat domain"/>
    <property type="match status" value="1"/>
</dbReference>
<evidence type="ECO:0008006" key="3">
    <source>
        <dbReference type="Google" id="ProtNLM"/>
    </source>
</evidence>
<gene>
    <name evidence="2" type="ORF">METZ01_LOCUS337426</name>
</gene>
<organism evidence="2">
    <name type="scientific">marine metagenome</name>
    <dbReference type="NCBI Taxonomy" id="408172"/>
    <lineage>
        <taxon>unclassified sequences</taxon>
        <taxon>metagenomes</taxon>
        <taxon>ecological metagenomes</taxon>
    </lineage>
</organism>
<dbReference type="SUPFAM" id="SSF81901">
    <property type="entry name" value="HCP-like"/>
    <property type="match status" value="1"/>
</dbReference>
<sequence>MNRKILTFILTSIWLLFWASPSIALVTEYQKAIDAYKRKDYKTSYNLILPLAEKGFAKAQYNLGVMYGNGKGVAKDYSKAIKWWNLAADQGNGKAQINLGWMYEMGKGVPKDAQKAANWYQLASNQGIAKAQEKLNLLLNKTKEHSQENTVSSEEFKSLKEKSSKEIKDLQT</sequence>
<dbReference type="InterPro" id="IPR011990">
    <property type="entry name" value="TPR-like_helical_dom_sf"/>
</dbReference>
<evidence type="ECO:0000256" key="1">
    <source>
        <dbReference type="SAM" id="MobiDB-lite"/>
    </source>
</evidence>
<accession>A0A382QIP8</accession>
<feature type="non-terminal residue" evidence="2">
    <location>
        <position position="172"/>
    </location>
</feature>
<feature type="compositionally biased region" description="Basic and acidic residues" evidence="1">
    <location>
        <begin position="154"/>
        <end position="172"/>
    </location>
</feature>
<dbReference type="InterPro" id="IPR006597">
    <property type="entry name" value="Sel1-like"/>
</dbReference>
<reference evidence="2" key="1">
    <citation type="submission" date="2018-05" db="EMBL/GenBank/DDBJ databases">
        <authorList>
            <person name="Lanie J.A."/>
            <person name="Ng W.-L."/>
            <person name="Kazmierczak K.M."/>
            <person name="Andrzejewski T.M."/>
            <person name="Davidsen T.M."/>
            <person name="Wayne K.J."/>
            <person name="Tettelin H."/>
            <person name="Glass J.I."/>
            <person name="Rusch D."/>
            <person name="Podicherti R."/>
            <person name="Tsui H.-C.T."/>
            <person name="Winkler M.E."/>
        </authorList>
    </citation>
    <scope>NUCLEOTIDE SEQUENCE</scope>
</reference>
<name>A0A382QIP8_9ZZZZ</name>
<dbReference type="AlphaFoldDB" id="A0A382QIP8"/>
<proteinExistence type="predicted"/>
<dbReference type="SMART" id="SM00671">
    <property type="entry name" value="SEL1"/>
    <property type="match status" value="2"/>
</dbReference>
<dbReference type="PANTHER" id="PTHR45011:SF1">
    <property type="entry name" value="DAP3-BINDING CELL DEATH ENHANCER 1"/>
    <property type="match status" value="1"/>
</dbReference>
<feature type="region of interest" description="Disordered" evidence="1">
    <location>
        <begin position="142"/>
        <end position="172"/>
    </location>
</feature>
<dbReference type="Pfam" id="PF08238">
    <property type="entry name" value="Sel1"/>
    <property type="match status" value="2"/>
</dbReference>
<dbReference type="PANTHER" id="PTHR45011">
    <property type="entry name" value="DAP3-BINDING CELL DEATH ENHANCER 1"/>
    <property type="match status" value="1"/>
</dbReference>
<protein>
    <recommendedName>
        <fullName evidence="3">Beta-lactamase</fullName>
    </recommendedName>
</protein>